<keyword evidence="3 8" id="KW-0813">Transport</keyword>
<evidence type="ECO:0000256" key="7">
    <source>
        <dbReference type="ARBA" id="ARBA00023136"/>
    </source>
</evidence>
<dbReference type="GO" id="GO:0055085">
    <property type="term" value="P:transmembrane transport"/>
    <property type="evidence" value="ECO:0007669"/>
    <property type="project" value="InterPro"/>
</dbReference>
<dbReference type="Pfam" id="PF00528">
    <property type="entry name" value="BPD_transp_1"/>
    <property type="match status" value="1"/>
</dbReference>
<dbReference type="GO" id="GO:0005886">
    <property type="term" value="C:plasma membrane"/>
    <property type="evidence" value="ECO:0007669"/>
    <property type="project" value="UniProtKB-SubCell"/>
</dbReference>
<keyword evidence="5 8" id="KW-0812">Transmembrane</keyword>
<accession>A0A5D6VZT3</accession>
<keyword evidence="4" id="KW-1003">Cell membrane</keyword>
<evidence type="ECO:0000313" key="10">
    <source>
        <dbReference type="EMBL" id="TYZ21146.1"/>
    </source>
</evidence>
<dbReference type="RefSeq" id="WP_149171994.1">
    <property type="nucleotide sequence ID" value="NZ_VTOY01000010.1"/>
</dbReference>
<name>A0A5D6VZT3_9FIRM</name>
<gene>
    <name evidence="10" type="ORF">FZ040_10860</name>
</gene>
<evidence type="ECO:0000313" key="11">
    <source>
        <dbReference type="Proteomes" id="UP000323646"/>
    </source>
</evidence>
<keyword evidence="6 8" id="KW-1133">Transmembrane helix</keyword>
<keyword evidence="11" id="KW-1185">Reference proteome</keyword>
<proteinExistence type="inferred from homology"/>
<dbReference type="Proteomes" id="UP000323646">
    <property type="component" value="Unassembled WGS sequence"/>
</dbReference>
<dbReference type="SUPFAM" id="SSF161098">
    <property type="entry name" value="MetI-like"/>
    <property type="match status" value="1"/>
</dbReference>
<dbReference type="InterPro" id="IPR000515">
    <property type="entry name" value="MetI-like"/>
</dbReference>
<dbReference type="CDD" id="cd06261">
    <property type="entry name" value="TM_PBP2"/>
    <property type="match status" value="1"/>
</dbReference>
<comment type="subcellular location">
    <subcellularLocation>
        <location evidence="1 8">Cell membrane</location>
        <topology evidence="1 8">Multi-pass membrane protein</topology>
    </subcellularLocation>
</comment>
<dbReference type="Gene3D" id="1.10.3720.10">
    <property type="entry name" value="MetI-like"/>
    <property type="match status" value="1"/>
</dbReference>
<evidence type="ECO:0000256" key="8">
    <source>
        <dbReference type="RuleBase" id="RU363032"/>
    </source>
</evidence>
<dbReference type="PANTHER" id="PTHR43848">
    <property type="entry name" value="PUTRESCINE TRANSPORT SYSTEM PERMEASE PROTEIN POTI"/>
    <property type="match status" value="1"/>
</dbReference>
<comment type="similarity">
    <text evidence="2">Belongs to the binding-protein-dependent transport system permease family. CysTW subfamily.</text>
</comment>
<protein>
    <submittedName>
        <fullName evidence="10">ABC transporter permease</fullName>
    </submittedName>
</protein>
<evidence type="ECO:0000256" key="4">
    <source>
        <dbReference type="ARBA" id="ARBA00022475"/>
    </source>
</evidence>
<reference evidence="10 11" key="1">
    <citation type="submission" date="2019-08" db="EMBL/GenBank/DDBJ databases">
        <title>Selenomonas sp. mPRGC5 and Selenomonas sp. mPRGC8 isolated from ruminal fluid of dairy goat (Capra hircus).</title>
        <authorList>
            <person name="Poothong S."/>
            <person name="Nuengjamnong C."/>
            <person name="Tanasupawat S."/>
        </authorList>
    </citation>
    <scope>NUCLEOTIDE SEQUENCE [LARGE SCALE GENOMIC DNA]</scope>
    <source>
        <strain evidence="11">mPRGC5</strain>
    </source>
</reference>
<feature type="transmembrane region" description="Helical" evidence="8">
    <location>
        <begin position="58"/>
        <end position="82"/>
    </location>
</feature>
<evidence type="ECO:0000256" key="6">
    <source>
        <dbReference type="ARBA" id="ARBA00022989"/>
    </source>
</evidence>
<dbReference type="OrthoDB" id="9782004at2"/>
<evidence type="ECO:0000256" key="1">
    <source>
        <dbReference type="ARBA" id="ARBA00004651"/>
    </source>
</evidence>
<sequence>MREQIKKFYLGLVVLFMYAPIAVLIAQSFNASRYRGQWTGFTFQWYTALIENEDIMNAFLNTLSIGVLSAAVATMLALVTALGMRRMGSQGRIFFRGLANVPLLNADIVTGISLMLLFLGFGLRLGYDTILMAHVVINLPYAMLCILPQVLLMDRVCYEAALDLGATPAQAFYRVILPELKPGIMAAFLLSFAMSADDFIVTYFTKGAGIETLTTEIYAELKLGIHPEMYALSTLFFGAVVVLVSLLLFNYRVIRRYRKAEKRGADE</sequence>
<dbReference type="AlphaFoldDB" id="A0A5D6VZT3"/>
<evidence type="ECO:0000256" key="3">
    <source>
        <dbReference type="ARBA" id="ARBA00022448"/>
    </source>
</evidence>
<organism evidence="10 11">
    <name type="scientific">Selenomonas ruminis</name>
    <dbReference type="NCBI Taxonomy" id="2593411"/>
    <lineage>
        <taxon>Bacteria</taxon>
        <taxon>Bacillati</taxon>
        <taxon>Bacillota</taxon>
        <taxon>Negativicutes</taxon>
        <taxon>Selenomonadales</taxon>
        <taxon>Selenomonadaceae</taxon>
        <taxon>Selenomonas</taxon>
    </lineage>
</organism>
<comment type="caution">
    <text evidence="10">The sequence shown here is derived from an EMBL/GenBank/DDBJ whole genome shotgun (WGS) entry which is preliminary data.</text>
</comment>
<evidence type="ECO:0000259" key="9">
    <source>
        <dbReference type="PROSITE" id="PS50928"/>
    </source>
</evidence>
<feature type="transmembrane region" description="Helical" evidence="8">
    <location>
        <begin position="7"/>
        <end position="29"/>
    </location>
</feature>
<dbReference type="PROSITE" id="PS50928">
    <property type="entry name" value="ABC_TM1"/>
    <property type="match status" value="1"/>
</dbReference>
<dbReference type="PANTHER" id="PTHR43848:SF2">
    <property type="entry name" value="PUTRESCINE TRANSPORT SYSTEM PERMEASE PROTEIN POTI"/>
    <property type="match status" value="1"/>
</dbReference>
<dbReference type="EMBL" id="VTOY01000010">
    <property type="protein sequence ID" value="TYZ21146.1"/>
    <property type="molecule type" value="Genomic_DNA"/>
</dbReference>
<evidence type="ECO:0000256" key="5">
    <source>
        <dbReference type="ARBA" id="ARBA00022692"/>
    </source>
</evidence>
<feature type="domain" description="ABC transmembrane type-1" evidence="9">
    <location>
        <begin position="59"/>
        <end position="248"/>
    </location>
</feature>
<feature type="transmembrane region" description="Helical" evidence="8">
    <location>
        <begin position="229"/>
        <end position="249"/>
    </location>
</feature>
<feature type="transmembrane region" description="Helical" evidence="8">
    <location>
        <begin position="129"/>
        <end position="152"/>
    </location>
</feature>
<feature type="transmembrane region" description="Helical" evidence="8">
    <location>
        <begin position="103"/>
        <end position="123"/>
    </location>
</feature>
<dbReference type="InterPro" id="IPR051789">
    <property type="entry name" value="Bact_Polyamine_Transport"/>
</dbReference>
<keyword evidence="7 8" id="KW-0472">Membrane</keyword>
<dbReference type="InterPro" id="IPR035906">
    <property type="entry name" value="MetI-like_sf"/>
</dbReference>
<evidence type="ECO:0000256" key="2">
    <source>
        <dbReference type="ARBA" id="ARBA00007069"/>
    </source>
</evidence>